<evidence type="ECO:0000313" key="1">
    <source>
        <dbReference type="EMBL" id="MBB6563145.1"/>
    </source>
</evidence>
<dbReference type="EMBL" id="JACHLK010000016">
    <property type="protein sequence ID" value="MBB6563145.1"/>
    <property type="molecule type" value="Genomic_DNA"/>
</dbReference>
<name>A0A7X0UD05_9BURK</name>
<dbReference type="AlphaFoldDB" id="A0A7X0UD05"/>
<organism evidence="1 2">
    <name type="scientific">Acidovorax soli</name>
    <dbReference type="NCBI Taxonomy" id="592050"/>
    <lineage>
        <taxon>Bacteria</taxon>
        <taxon>Pseudomonadati</taxon>
        <taxon>Pseudomonadota</taxon>
        <taxon>Betaproteobacteria</taxon>
        <taxon>Burkholderiales</taxon>
        <taxon>Comamonadaceae</taxon>
        <taxon>Acidovorax</taxon>
    </lineage>
</organism>
<dbReference type="RefSeq" id="WP_184863849.1">
    <property type="nucleotide sequence ID" value="NZ_JACHLK010000016.1"/>
</dbReference>
<gene>
    <name evidence="1" type="ORF">HNP48_005862</name>
</gene>
<dbReference type="Proteomes" id="UP000575083">
    <property type="component" value="Unassembled WGS sequence"/>
</dbReference>
<evidence type="ECO:0000313" key="2">
    <source>
        <dbReference type="Proteomes" id="UP000575083"/>
    </source>
</evidence>
<comment type="caution">
    <text evidence="1">The sequence shown here is derived from an EMBL/GenBank/DDBJ whole genome shotgun (WGS) entry which is preliminary data.</text>
</comment>
<protein>
    <submittedName>
        <fullName evidence="1">Uncharacterized protein</fullName>
    </submittedName>
</protein>
<proteinExistence type="predicted"/>
<keyword evidence="2" id="KW-1185">Reference proteome</keyword>
<sequence>MSPALQPIHTLTERVRLHGPQLLAGLPDPHDELMSLVWGPRFDREHAMGLLARQPEHAALTLPALLDAADRFDALHTGAKHRLRQLIVRHRALGGALDS</sequence>
<accession>A0A7X0UD05</accession>
<reference evidence="1 2" key="1">
    <citation type="submission" date="2020-08" db="EMBL/GenBank/DDBJ databases">
        <title>Functional genomics of gut bacteria from endangered species of beetles.</title>
        <authorList>
            <person name="Carlos-Shanley C."/>
        </authorList>
    </citation>
    <scope>NUCLEOTIDE SEQUENCE [LARGE SCALE GENOMIC DNA]</scope>
    <source>
        <strain evidence="1 2">S00198</strain>
    </source>
</reference>